<dbReference type="RefSeq" id="WP_023788581.1">
    <property type="nucleotide sequence ID" value="NC_022997.1"/>
</dbReference>
<evidence type="ECO:0000256" key="2">
    <source>
        <dbReference type="ARBA" id="ARBA00022729"/>
    </source>
</evidence>
<reference evidence="4 5" key="1">
    <citation type="journal article" date="2014" name="Genome Announc.">
        <title>Complete Genome Sequence of Hyphomicrobium nitrativorans Strain NL23, a Denitrifying Bacterium Isolated from Biofilm of a Methanol-Fed Denitrification System Treating Seawater at the Montreal Biodome.</title>
        <authorList>
            <person name="Martineau C."/>
            <person name="Villeneuve C."/>
            <person name="Mauffrey F."/>
            <person name="Villemur R."/>
        </authorList>
    </citation>
    <scope>NUCLEOTIDE SEQUENCE [LARGE SCALE GENOMIC DNA]</scope>
    <source>
        <strain evidence="4">NL23</strain>
    </source>
</reference>
<sequence>MAAAAAASVMFVGTTGSWAESAPQPKTQAAMVRDAVDEFILPRIDAFKTRANVLSEAVGEACRVEAKPAALAVAQSAFVETVRAWAPLDFVRFGPSARNHRLERVLFWPDPRATAERQLNTLLAARKPELLQPGALAKQSVAVQGLTALEALLFSEKQPLGNGNDEAARYRCDMARAVASAIDTVAGEIQSGWAGEDGYRAKILNPGPENRLYRDTSESAREIAKALVVGFDLVRDRIALPELHAVSRDPPRRARLPFERSNATGVFVIATIDALKELYDVCAFAARIGPDKPWMVGFLSAGWNGLATESRRLDDVRAGDIASKAHRHVANKLRFDITSIRQIVVRELAANAGIILGFNELDGD</sequence>
<dbReference type="PATRIC" id="fig|1029756.8.peg.3418"/>
<accession>V5SKB8</accession>
<gene>
    <name evidence="4" type="ORF">W911_16415</name>
</gene>
<dbReference type="Gene3D" id="1.20.1420.20">
    <property type="entry name" value="M75 peptidase, HXXE motif"/>
    <property type="match status" value="1"/>
</dbReference>
<protein>
    <recommendedName>
        <fullName evidence="3">Imelysin-like domain-containing protein</fullName>
    </recommendedName>
</protein>
<dbReference type="GO" id="GO:0030313">
    <property type="term" value="C:cell envelope"/>
    <property type="evidence" value="ECO:0007669"/>
    <property type="project" value="UniProtKB-SubCell"/>
</dbReference>
<evidence type="ECO:0000313" key="4">
    <source>
        <dbReference type="EMBL" id="AHB50414.1"/>
    </source>
</evidence>
<organism evidence="4 5">
    <name type="scientific">Hyphomicrobium nitrativorans NL23</name>
    <dbReference type="NCBI Taxonomy" id="1029756"/>
    <lineage>
        <taxon>Bacteria</taxon>
        <taxon>Pseudomonadati</taxon>
        <taxon>Pseudomonadota</taxon>
        <taxon>Alphaproteobacteria</taxon>
        <taxon>Hyphomicrobiales</taxon>
        <taxon>Hyphomicrobiaceae</taxon>
        <taxon>Hyphomicrobium</taxon>
    </lineage>
</organism>
<comment type="subcellular location">
    <subcellularLocation>
        <location evidence="1">Cell envelope</location>
    </subcellularLocation>
</comment>
<dbReference type="STRING" id="1029756.W911_16415"/>
<feature type="domain" description="Imelysin-like" evidence="3">
    <location>
        <begin position="41"/>
        <end position="279"/>
    </location>
</feature>
<proteinExistence type="predicted"/>
<dbReference type="EMBL" id="CP006912">
    <property type="protein sequence ID" value="AHB50414.1"/>
    <property type="molecule type" value="Genomic_DNA"/>
</dbReference>
<keyword evidence="5" id="KW-1185">Reference proteome</keyword>
<dbReference type="HOGENOM" id="CLU_061785_0_0_5"/>
<evidence type="ECO:0000256" key="1">
    <source>
        <dbReference type="ARBA" id="ARBA00004196"/>
    </source>
</evidence>
<dbReference type="AlphaFoldDB" id="V5SKB8"/>
<evidence type="ECO:0000259" key="3">
    <source>
        <dbReference type="Pfam" id="PF09375"/>
    </source>
</evidence>
<name>V5SKB8_9HYPH</name>
<dbReference type="InterPro" id="IPR034984">
    <property type="entry name" value="Imelysin-like_IPPA"/>
</dbReference>
<evidence type="ECO:0000313" key="5">
    <source>
        <dbReference type="Proteomes" id="UP000018542"/>
    </source>
</evidence>
<dbReference type="InterPro" id="IPR038352">
    <property type="entry name" value="Imelysin_sf"/>
</dbReference>
<dbReference type="Pfam" id="PF09375">
    <property type="entry name" value="Peptidase_M75"/>
    <property type="match status" value="1"/>
</dbReference>
<dbReference type="InterPro" id="IPR018976">
    <property type="entry name" value="Imelysin-like"/>
</dbReference>
<dbReference type="CDD" id="cd14659">
    <property type="entry name" value="Imelysin-like_IPPA"/>
    <property type="match status" value="1"/>
</dbReference>
<dbReference type="KEGG" id="hni:W911_16415"/>
<dbReference type="Proteomes" id="UP000018542">
    <property type="component" value="Chromosome"/>
</dbReference>
<keyword evidence="2" id="KW-0732">Signal</keyword>
<dbReference type="OrthoDB" id="5729110at2"/>